<dbReference type="KEGG" id="vg:77936783"/>
<organism evidence="1 2">
    <name type="scientific">Pseudomonas phage vB_PaeM_PS119XW</name>
    <dbReference type="NCBI Taxonomy" id="2601632"/>
    <lineage>
        <taxon>Viruses</taxon>
        <taxon>Duplodnaviria</taxon>
        <taxon>Heunggongvirae</taxon>
        <taxon>Uroviricota</taxon>
        <taxon>Caudoviricetes</taxon>
        <taxon>Chimalliviridae</taxon>
        <taxon>Pawinskivirus</taxon>
        <taxon>Pawinskivirus PS119XW</taxon>
    </lineage>
</organism>
<keyword evidence="2" id="KW-1185">Reference proteome</keyword>
<proteinExistence type="predicted"/>
<dbReference type="EMBL" id="MN103543">
    <property type="protein sequence ID" value="QEM41762.1"/>
    <property type="molecule type" value="Genomic_DNA"/>
</dbReference>
<sequence length="92" mass="10548">MQSPNEQLKEMIREWIELELDETCVAGDSYTRLAVKKKDNVITFSSRSRGHTKEYLTATLTGDEIELSSTQGEVRQWISTAQFCIGKTLQNY</sequence>
<dbReference type="GeneID" id="77936783"/>
<accession>A0A5C1K7C2</accession>
<evidence type="ECO:0000313" key="2">
    <source>
        <dbReference type="Proteomes" id="UP000322144"/>
    </source>
</evidence>
<protein>
    <submittedName>
        <fullName evidence="1">Uncharacterized protein</fullName>
    </submittedName>
</protein>
<evidence type="ECO:0000313" key="1">
    <source>
        <dbReference type="EMBL" id="QEM41762.1"/>
    </source>
</evidence>
<reference evidence="1 2" key="1">
    <citation type="submission" date="2019-06" db="EMBL/GenBank/DDBJ databases">
        <title>A distant relative of Phikzvirus genus phages from a therapeutic phage collection.</title>
        <authorList>
            <person name="Hejnowicz M.S."/>
            <person name="Dabrowski K."/>
            <person name="Gawor J."/>
            <person name="Weber-Dabrowska B."/>
            <person name="Gromadka R."/>
            <person name="Lobocka M.B."/>
        </authorList>
    </citation>
    <scope>NUCLEOTIDE SEQUENCE [LARGE SCALE GENOMIC DNA]</scope>
</reference>
<name>A0A5C1K7C2_9CAUD</name>
<dbReference type="RefSeq" id="YP_010660773.1">
    <property type="nucleotide sequence ID" value="NC_070882.1"/>
</dbReference>
<dbReference type="Proteomes" id="UP000322144">
    <property type="component" value="Segment"/>
</dbReference>